<keyword evidence="6" id="KW-1185">Reference proteome</keyword>
<dbReference type="STRING" id="65357.A0A024G1T0"/>
<feature type="compositionally biased region" description="Polar residues" evidence="3">
    <location>
        <begin position="1355"/>
        <end position="1368"/>
    </location>
</feature>
<evidence type="ECO:0000256" key="1">
    <source>
        <dbReference type="ARBA" id="ARBA00022614"/>
    </source>
</evidence>
<dbReference type="Gene3D" id="2.60.40.150">
    <property type="entry name" value="C2 domain"/>
    <property type="match status" value="1"/>
</dbReference>
<evidence type="ECO:0000313" key="6">
    <source>
        <dbReference type="Proteomes" id="UP000053237"/>
    </source>
</evidence>
<dbReference type="PROSITE" id="PS51450">
    <property type="entry name" value="LRR"/>
    <property type="match status" value="2"/>
</dbReference>
<dbReference type="InterPro" id="IPR032675">
    <property type="entry name" value="LRR_dom_sf"/>
</dbReference>
<dbReference type="EMBL" id="CAIX01000011">
    <property type="protein sequence ID" value="CCI40730.1"/>
    <property type="molecule type" value="Genomic_DNA"/>
</dbReference>
<feature type="region of interest" description="Disordered" evidence="3">
    <location>
        <begin position="1281"/>
        <end position="1308"/>
    </location>
</feature>
<feature type="region of interest" description="Disordered" evidence="3">
    <location>
        <begin position="522"/>
        <end position="557"/>
    </location>
</feature>
<evidence type="ECO:0000256" key="3">
    <source>
        <dbReference type="SAM" id="MobiDB-lite"/>
    </source>
</evidence>
<sequence>MAKGTISASQTLKSVADVPEAPHVPSKLKSCLRKQKYDQGARLSAKLSMATTSILLEPSEAKPTIQSVRTPSSMARTSFNDFNSKHWNHSDETQNREVAICWKEEGDITSDRQIDEYLHQLYPTPLEQDRLCLDRMHQTTRRRLCSIATISHFSNLRYLDVSNNAIHKTFGLEALKMLETLIFARNQLREIDDSLFRLTNLRHLNVSGNFIQHIPKKIAQLTRLETFNICGNNLGILKEINILSELGNLSNCSFAGNPFCALPYYREYVIHKIKGIENLDEGVVSILMRKQSHRRFNDLSFAKDQQLNSMREIYEAQQSKMLKEQANLTAENAKLRGELHLKAKLLQNKSKEWSIATNQLLQLQQELAMLNLEQPSVRLSSLEALMDSKSQASEASPEIPLESKTTALVPAKTRKRIENQAPKIDRNGSKVIKPFSFAGTSVPSYSFQVGGINLLRLSTKRKLSVRDIEKQQSQKHAGSRATDLEMEVITLKKNEIQNEKNTVESMEAADAQTSFSVLKMDHNSSGRTSLLQSEEQKEDVEIDQEKSNNSVVKPNGKVYSYSPEENVSDINWSLRGSQNSILEEENEESLSNSSVAGLETVQARSASEKEREKSACIPFDAEVCKVNTKIDDVSAEMYDTNDGPTGCEHLQKDMVSQESLVNPSEKPREMEEVQERFSNKRYFKESNVAKALDLQSDHRIVMKGQVECFPETYCRSVSSTIGDRYGTALLAEANKAIFRASLLAKESSFDPHGEAIPCIKWDEQEIGLLRSRDTIEMDGRKLLKSPDFLALKNSLKHHITNDILDEIKFEISQWVQNDFRPKWTLAPETKVIPHFQTMKNCERRASLGHSSSSTRTTHLSTDRPACGFVEKPNDSPVNATFPEPQAKRSSPSAGEETDCNLKEHTEYEAKYRYMVNSGYKHHSRCGDLHRIHRFVKWLQTLQNAESVDPTSCSDADSNRAHLKIHLKSARNLPLNHFEAKNGDTRVTVEIADVFDIARWKLKAAADDSNKSEYRSSMKRSSSPVWDEAFDIAVPDDLQSFLHVCILHDWKVTQEKVIGEVWISLFALLHQNQITEWFLIESPNRNDRESKGTIQNDSAICLSLQLFHSKIDRLRHAFDDAVDTFIKAGNELPEFIRANSSANETERSEDKAEKVDEIRIAWNDLEPSWVLENPFGIDLRLDDDICCPVLSMKTRSARKLSISTTVAQSNRKLESVEITENSRGETPSVRQKAAKQPNSAAAFELSMECLESSAKSDVGKLSNEYTTASTTLHLEDACDGKLRDTERSQSEATKNFPSRSNNRISKGRGKRTQCFDEYSLYHPSHMMAALYVLETPKCARKNPFGTSAMRIPPNRMNASNSKQNIKQPQRRTGNLDIFKRPNVPRRRPSTTGIPERYIGLDNQTSERLKRMFGRMNNQVP</sequence>
<dbReference type="PROSITE" id="PS50004">
    <property type="entry name" value="C2"/>
    <property type="match status" value="1"/>
</dbReference>
<dbReference type="Gene3D" id="3.80.10.10">
    <property type="entry name" value="Ribonuclease Inhibitor"/>
    <property type="match status" value="1"/>
</dbReference>
<feature type="compositionally biased region" description="Basic and acidic residues" evidence="3">
    <location>
        <begin position="1213"/>
        <end position="1222"/>
    </location>
</feature>
<evidence type="ECO:0000256" key="2">
    <source>
        <dbReference type="ARBA" id="ARBA00022737"/>
    </source>
</evidence>
<dbReference type="InParanoid" id="A0A024G1T0"/>
<feature type="region of interest" description="Disordered" evidence="3">
    <location>
        <begin position="1345"/>
        <end position="1368"/>
    </location>
</feature>
<feature type="domain" description="C2" evidence="4">
    <location>
        <begin position="943"/>
        <end position="1077"/>
    </location>
</feature>
<dbReference type="SUPFAM" id="SSF49562">
    <property type="entry name" value="C2 domain (Calcium/lipid-binding domain, CaLB)"/>
    <property type="match status" value="1"/>
</dbReference>
<feature type="region of interest" description="Disordered" evidence="3">
    <location>
        <begin position="844"/>
        <end position="898"/>
    </location>
</feature>
<accession>A0A024G1T0</accession>
<dbReference type="InterPro" id="IPR050836">
    <property type="entry name" value="SDS22/Internalin_LRR"/>
</dbReference>
<feature type="compositionally biased region" description="Low complexity" evidence="3">
    <location>
        <begin position="847"/>
        <end position="863"/>
    </location>
</feature>
<evidence type="ECO:0000259" key="4">
    <source>
        <dbReference type="PROSITE" id="PS50004"/>
    </source>
</evidence>
<evidence type="ECO:0000313" key="5">
    <source>
        <dbReference type="EMBL" id="CCI40730.1"/>
    </source>
</evidence>
<name>A0A024G1T0_9STRA</name>
<dbReference type="SUPFAM" id="SSF52075">
    <property type="entry name" value="Outer arm dynein light chain 1"/>
    <property type="match status" value="1"/>
</dbReference>
<dbReference type="PANTHER" id="PTHR46652">
    <property type="entry name" value="LEUCINE-RICH REPEAT AND IQ DOMAIN-CONTAINING PROTEIN 1-RELATED"/>
    <property type="match status" value="1"/>
</dbReference>
<dbReference type="SMART" id="SM00369">
    <property type="entry name" value="LRR_TYP"/>
    <property type="match status" value="2"/>
</dbReference>
<comment type="caution">
    <text evidence="5">The sequence shown here is derived from an EMBL/GenBank/DDBJ whole genome shotgun (WGS) entry which is preliminary data.</text>
</comment>
<feature type="compositionally biased region" description="Polar residues" evidence="3">
    <location>
        <begin position="1289"/>
        <end position="1303"/>
    </location>
</feature>
<dbReference type="Pfam" id="PF14580">
    <property type="entry name" value="LRR_9"/>
    <property type="match status" value="1"/>
</dbReference>
<dbReference type="CDD" id="cd00030">
    <property type="entry name" value="C2"/>
    <property type="match status" value="1"/>
</dbReference>
<protein>
    <recommendedName>
        <fullName evidence="4">C2 domain-containing protein</fullName>
    </recommendedName>
</protein>
<dbReference type="InterPro" id="IPR001611">
    <property type="entry name" value="Leu-rich_rpt"/>
</dbReference>
<dbReference type="OrthoDB" id="419768at2759"/>
<dbReference type="Pfam" id="PF00168">
    <property type="entry name" value="C2"/>
    <property type="match status" value="1"/>
</dbReference>
<dbReference type="SMART" id="SM00239">
    <property type="entry name" value="C2"/>
    <property type="match status" value="1"/>
</dbReference>
<keyword evidence="1" id="KW-0433">Leucine-rich repeat</keyword>
<dbReference type="InterPro" id="IPR035892">
    <property type="entry name" value="C2_domain_sf"/>
</dbReference>
<feature type="compositionally biased region" description="Polar residues" evidence="3">
    <location>
        <begin position="1"/>
        <end position="13"/>
    </location>
</feature>
<gene>
    <name evidence="5" type="ORF">BN9_015140</name>
</gene>
<reference evidence="5 6" key="1">
    <citation type="submission" date="2012-05" db="EMBL/GenBank/DDBJ databases">
        <title>Recombination and specialization in a pathogen metapopulation.</title>
        <authorList>
            <person name="Gardiner A."/>
            <person name="Kemen E."/>
            <person name="Schultz-Larsen T."/>
            <person name="MacLean D."/>
            <person name="Van Oosterhout C."/>
            <person name="Jones J.D.G."/>
        </authorList>
    </citation>
    <scope>NUCLEOTIDE SEQUENCE [LARGE SCALE GENOMIC DNA]</scope>
    <source>
        <strain evidence="5 6">Ac Nc2</strain>
    </source>
</reference>
<organism evidence="5 6">
    <name type="scientific">Albugo candida</name>
    <dbReference type="NCBI Taxonomy" id="65357"/>
    <lineage>
        <taxon>Eukaryota</taxon>
        <taxon>Sar</taxon>
        <taxon>Stramenopiles</taxon>
        <taxon>Oomycota</taxon>
        <taxon>Peronosporomycetes</taxon>
        <taxon>Albuginales</taxon>
        <taxon>Albuginaceae</taxon>
        <taxon>Albugo</taxon>
    </lineage>
</organism>
<dbReference type="InterPro" id="IPR003591">
    <property type="entry name" value="Leu-rich_rpt_typical-subtyp"/>
</dbReference>
<dbReference type="Proteomes" id="UP000053237">
    <property type="component" value="Unassembled WGS sequence"/>
</dbReference>
<feature type="region of interest" description="Disordered" evidence="3">
    <location>
        <begin position="1"/>
        <end position="22"/>
    </location>
</feature>
<dbReference type="InterPro" id="IPR000008">
    <property type="entry name" value="C2_dom"/>
</dbReference>
<keyword evidence="2" id="KW-0677">Repeat</keyword>
<dbReference type="PANTHER" id="PTHR46652:SF3">
    <property type="entry name" value="LEUCINE-RICH REPEAT-CONTAINING PROTEIN 9"/>
    <property type="match status" value="1"/>
</dbReference>
<proteinExistence type="predicted"/>
<feature type="region of interest" description="Disordered" evidence="3">
    <location>
        <begin position="1213"/>
        <end position="1236"/>
    </location>
</feature>